<sequence length="100" mass="11637">MGNKDLVKLCVVCGDRATGYNFNAVCCESCKAFFRRNASKYEYLTKYHKLFDHSINPIVSLEGFKCHFENNCRIDLVSRKFCKKCRMKKCFDLGMKKVSI</sequence>
<dbReference type="Proteomes" id="UP000728032">
    <property type="component" value="Unassembled WGS sequence"/>
</dbReference>
<dbReference type="PROSITE" id="PS00031">
    <property type="entry name" value="NUCLEAR_REC_DBD_1"/>
    <property type="match status" value="1"/>
</dbReference>
<proteinExistence type="predicted"/>
<dbReference type="InterPro" id="IPR013088">
    <property type="entry name" value="Znf_NHR/GATA"/>
</dbReference>
<keyword evidence="4" id="KW-0805">Transcription regulation</keyword>
<dbReference type="InterPro" id="IPR050234">
    <property type="entry name" value="Nuclear_hormone_rcpt_NR1"/>
</dbReference>
<evidence type="ECO:0000259" key="9">
    <source>
        <dbReference type="PROSITE" id="PS00031"/>
    </source>
</evidence>
<feature type="domain" description="Nuclear receptor" evidence="9">
    <location>
        <begin position="10"/>
        <end position="36"/>
    </location>
</feature>
<gene>
    <name evidence="10" type="ORF">ONB1V03_LOCUS11500</name>
</gene>
<dbReference type="EMBL" id="CAJPVJ010008620">
    <property type="protein sequence ID" value="CAG2172042.1"/>
    <property type="molecule type" value="Genomic_DNA"/>
</dbReference>
<dbReference type="Gene3D" id="3.30.50.10">
    <property type="entry name" value="Erythroid Transcription Factor GATA-1, subunit A"/>
    <property type="match status" value="1"/>
</dbReference>
<keyword evidence="11" id="KW-1185">Reference proteome</keyword>
<evidence type="ECO:0000313" key="10">
    <source>
        <dbReference type="EMBL" id="CAD7654855.1"/>
    </source>
</evidence>
<keyword evidence="1" id="KW-0479">Metal-binding</keyword>
<evidence type="ECO:0000256" key="2">
    <source>
        <dbReference type="ARBA" id="ARBA00022771"/>
    </source>
</evidence>
<evidence type="ECO:0000256" key="6">
    <source>
        <dbReference type="ARBA" id="ARBA00023163"/>
    </source>
</evidence>
<dbReference type="InterPro" id="IPR001628">
    <property type="entry name" value="Znf_hrmn_rcpt"/>
</dbReference>
<evidence type="ECO:0000256" key="4">
    <source>
        <dbReference type="ARBA" id="ARBA00023015"/>
    </source>
</evidence>
<dbReference type="GO" id="GO:0004879">
    <property type="term" value="F:nuclear receptor activity"/>
    <property type="evidence" value="ECO:0007669"/>
    <property type="project" value="TreeGrafter"/>
</dbReference>
<dbReference type="EMBL" id="OC923445">
    <property type="protein sequence ID" value="CAD7654855.1"/>
    <property type="molecule type" value="Genomic_DNA"/>
</dbReference>
<keyword evidence="6" id="KW-0804">Transcription</keyword>
<dbReference type="Pfam" id="PF00105">
    <property type="entry name" value="zf-C4"/>
    <property type="match status" value="2"/>
</dbReference>
<dbReference type="PRINTS" id="PR00047">
    <property type="entry name" value="STROIDFINGER"/>
</dbReference>
<keyword evidence="2" id="KW-0863">Zinc-finger</keyword>
<dbReference type="SUPFAM" id="SSF57716">
    <property type="entry name" value="Glucocorticoid receptor-like (DNA-binding domain)"/>
    <property type="match status" value="1"/>
</dbReference>
<keyword evidence="5" id="KW-0238">DNA-binding</keyword>
<dbReference type="AlphaFoldDB" id="A0A7R9QQS4"/>
<dbReference type="GO" id="GO:0000978">
    <property type="term" value="F:RNA polymerase II cis-regulatory region sequence-specific DNA binding"/>
    <property type="evidence" value="ECO:0007669"/>
    <property type="project" value="TreeGrafter"/>
</dbReference>
<keyword evidence="3" id="KW-0862">Zinc</keyword>
<evidence type="ECO:0000313" key="11">
    <source>
        <dbReference type="Proteomes" id="UP000728032"/>
    </source>
</evidence>
<dbReference type="GO" id="GO:0000122">
    <property type="term" value="P:negative regulation of transcription by RNA polymerase II"/>
    <property type="evidence" value="ECO:0007669"/>
    <property type="project" value="TreeGrafter"/>
</dbReference>
<evidence type="ECO:0000256" key="3">
    <source>
        <dbReference type="ARBA" id="ARBA00022833"/>
    </source>
</evidence>
<organism evidence="10">
    <name type="scientific">Oppiella nova</name>
    <dbReference type="NCBI Taxonomy" id="334625"/>
    <lineage>
        <taxon>Eukaryota</taxon>
        <taxon>Metazoa</taxon>
        <taxon>Ecdysozoa</taxon>
        <taxon>Arthropoda</taxon>
        <taxon>Chelicerata</taxon>
        <taxon>Arachnida</taxon>
        <taxon>Acari</taxon>
        <taxon>Acariformes</taxon>
        <taxon>Sarcoptiformes</taxon>
        <taxon>Oribatida</taxon>
        <taxon>Brachypylina</taxon>
        <taxon>Oppioidea</taxon>
        <taxon>Oppiidae</taxon>
        <taxon>Oppiella</taxon>
    </lineage>
</organism>
<dbReference type="PANTHER" id="PTHR24082:SF283">
    <property type="entry name" value="NUCLEAR HORMONE RECEPTOR HR96"/>
    <property type="match status" value="1"/>
</dbReference>
<evidence type="ECO:0000256" key="7">
    <source>
        <dbReference type="ARBA" id="ARBA00023170"/>
    </source>
</evidence>
<keyword evidence="7" id="KW-0675">Receptor</keyword>
<evidence type="ECO:0000256" key="1">
    <source>
        <dbReference type="ARBA" id="ARBA00022723"/>
    </source>
</evidence>
<keyword evidence="8" id="KW-0539">Nucleus</keyword>
<reference evidence="10" key="1">
    <citation type="submission" date="2020-11" db="EMBL/GenBank/DDBJ databases">
        <authorList>
            <person name="Tran Van P."/>
        </authorList>
    </citation>
    <scope>NUCLEOTIDE SEQUENCE</scope>
</reference>
<dbReference type="PANTHER" id="PTHR24082">
    <property type="entry name" value="NUCLEAR HORMONE RECEPTOR"/>
    <property type="match status" value="1"/>
</dbReference>
<dbReference type="GO" id="GO:0008270">
    <property type="term" value="F:zinc ion binding"/>
    <property type="evidence" value="ECO:0007669"/>
    <property type="project" value="UniProtKB-KW"/>
</dbReference>
<dbReference type="OrthoDB" id="6081310at2759"/>
<protein>
    <recommendedName>
        <fullName evidence="9">Nuclear receptor domain-containing protein</fullName>
    </recommendedName>
</protein>
<dbReference type="SMART" id="SM00399">
    <property type="entry name" value="ZnF_C4"/>
    <property type="match status" value="1"/>
</dbReference>
<evidence type="ECO:0000256" key="5">
    <source>
        <dbReference type="ARBA" id="ARBA00023125"/>
    </source>
</evidence>
<name>A0A7R9QQS4_9ACAR</name>
<evidence type="ECO:0000256" key="8">
    <source>
        <dbReference type="ARBA" id="ARBA00023242"/>
    </source>
</evidence>
<dbReference type="GO" id="GO:0045944">
    <property type="term" value="P:positive regulation of transcription by RNA polymerase II"/>
    <property type="evidence" value="ECO:0007669"/>
    <property type="project" value="TreeGrafter"/>
</dbReference>
<dbReference type="GO" id="GO:0030154">
    <property type="term" value="P:cell differentiation"/>
    <property type="evidence" value="ECO:0007669"/>
    <property type="project" value="TreeGrafter"/>
</dbReference>
<accession>A0A7R9QQS4</accession>